<keyword evidence="2" id="KW-1185">Reference proteome</keyword>
<reference evidence="1" key="1">
    <citation type="journal article" date="2021" name="Environ. Microbiol.">
        <title>Gene family expansions and transcriptome signatures uncover fungal adaptations to wood decay.</title>
        <authorList>
            <person name="Hage H."/>
            <person name="Miyauchi S."/>
            <person name="Viragh M."/>
            <person name="Drula E."/>
            <person name="Min B."/>
            <person name="Chaduli D."/>
            <person name="Navarro D."/>
            <person name="Favel A."/>
            <person name="Norest M."/>
            <person name="Lesage-Meessen L."/>
            <person name="Balint B."/>
            <person name="Merenyi Z."/>
            <person name="de Eugenio L."/>
            <person name="Morin E."/>
            <person name="Martinez A.T."/>
            <person name="Baldrian P."/>
            <person name="Stursova M."/>
            <person name="Martinez M.J."/>
            <person name="Novotny C."/>
            <person name="Magnuson J.K."/>
            <person name="Spatafora J.W."/>
            <person name="Maurice S."/>
            <person name="Pangilinan J."/>
            <person name="Andreopoulos W."/>
            <person name="LaButti K."/>
            <person name="Hundley H."/>
            <person name="Na H."/>
            <person name="Kuo A."/>
            <person name="Barry K."/>
            <person name="Lipzen A."/>
            <person name="Henrissat B."/>
            <person name="Riley R."/>
            <person name="Ahrendt S."/>
            <person name="Nagy L.G."/>
            <person name="Grigoriev I.V."/>
            <person name="Martin F."/>
            <person name="Rosso M.N."/>
        </authorList>
    </citation>
    <scope>NUCLEOTIDE SEQUENCE</scope>
    <source>
        <strain evidence="1">CBS 384.51</strain>
    </source>
</reference>
<dbReference type="Proteomes" id="UP001055072">
    <property type="component" value="Unassembled WGS sequence"/>
</dbReference>
<comment type="caution">
    <text evidence="1">The sequence shown here is derived from an EMBL/GenBank/DDBJ whole genome shotgun (WGS) entry which is preliminary data.</text>
</comment>
<protein>
    <submittedName>
        <fullName evidence="1">Uncharacterized protein</fullName>
    </submittedName>
</protein>
<proteinExistence type="predicted"/>
<evidence type="ECO:0000313" key="2">
    <source>
        <dbReference type="Proteomes" id="UP001055072"/>
    </source>
</evidence>
<organism evidence="1 2">
    <name type="scientific">Irpex rosettiformis</name>
    <dbReference type="NCBI Taxonomy" id="378272"/>
    <lineage>
        <taxon>Eukaryota</taxon>
        <taxon>Fungi</taxon>
        <taxon>Dikarya</taxon>
        <taxon>Basidiomycota</taxon>
        <taxon>Agaricomycotina</taxon>
        <taxon>Agaricomycetes</taxon>
        <taxon>Polyporales</taxon>
        <taxon>Irpicaceae</taxon>
        <taxon>Irpex</taxon>
    </lineage>
</organism>
<evidence type="ECO:0000313" key="1">
    <source>
        <dbReference type="EMBL" id="KAI0093279.1"/>
    </source>
</evidence>
<sequence length="98" mass="11190">MQHYSHVVILDLENSRESIRLVFYGIHWMRFLFYTEQRAPPRDTFLAGAHRSRMLSPVILTRCTPHSETSSSKVAAASLPASTFSSRTAPPPLYIQQQ</sequence>
<name>A0ACB8UGV6_9APHY</name>
<gene>
    <name evidence="1" type="ORF">BDY19DRAFT_418924</name>
</gene>
<accession>A0ACB8UGV6</accession>
<dbReference type="EMBL" id="MU274902">
    <property type="protein sequence ID" value="KAI0093279.1"/>
    <property type="molecule type" value="Genomic_DNA"/>
</dbReference>